<feature type="binding site" evidence="1">
    <location>
        <position position="140"/>
    </location>
    <ligand>
        <name>Ni(2+)</name>
        <dbReference type="ChEBI" id="CHEBI:49786"/>
    </ligand>
</feature>
<dbReference type="InterPro" id="IPR035922">
    <property type="entry name" value="3H_dom_sf"/>
</dbReference>
<feature type="binding site" evidence="1">
    <location>
        <position position="142"/>
    </location>
    <ligand>
        <name>Ni(2+)</name>
        <dbReference type="ChEBI" id="CHEBI:49786"/>
    </ligand>
</feature>
<dbReference type="PANTHER" id="PTHR40068:SF1">
    <property type="entry name" value="TRANSCRIPTION REPRESSOR NIAR-RELATED"/>
    <property type="match status" value="1"/>
</dbReference>
<gene>
    <name evidence="4" type="ORF">IAC57_03210</name>
</gene>
<dbReference type="InterPro" id="IPR036388">
    <property type="entry name" value="WH-like_DNA-bd_sf"/>
</dbReference>
<organism evidence="4 5">
    <name type="scientific">Candidatus Scatosoma pullistercoris</name>
    <dbReference type="NCBI Taxonomy" id="2840934"/>
    <lineage>
        <taxon>Bacteria</taxon>
        <taxon>Bacillati</taxon>
        <taxon>Bacillota</taxon>
        <taxon>Clostridia</taxon>
        <taxon>Candidatus Scatosoma</taxon>
    </lineage>
</organism>
<evidence type="ECO:0000313" key="4">
    <source>
        <dbReference type="EMBL" id="HIU59091.1"/>
    </source>
</evidence>
<dbReference type="SUPFAM" id="SSF46785">
    <property type="entry name" value="Winged helix' DNA-binding domain"/>
    <property type="match status" value="1"/>
</dbReference>
<dbReference type="Proteomes" id="UP000824081">
    <property type="component" value="Unassembled WGS sequence"/>
</dbReference>
<accession>A0A9D1SGA8</accession>
<dbReference type="InterPro" id="IPR013196">
    <property type="entry name" value="HTH_11"/>
</dbReference>
<evidence type="ECO:0000313" key="5">
    <source>
        <dbReference type="Proteomes" id="UP000824081"/>
    </source>
</evidence>
<dbReference type="PANTHER" id="PTHR40068">
    <property type="entry name" value="TRANSCRIPTION REPRESSOR NIAR-RELATED"/>
    <property type="match status" value="1"/>
</dbReference>
<keyword evidence="1" id="KW-0479">Metal-binding</keyword>
<feature type="binding site" evidence="1">
    <location>
        <position position="82"/>
    </location>
    <ligand>
        <name>Ni(2+)</name>
        <dbReference type="ChEBI" id="CHEBI:49786"/>
    </ligand>
</feature>
<reference evidence="4" key="1">
    <citation type="submission" date="2020-10" db="EMBL/GenBank/DDBJ databases">
        <authorList>
            <person name="Gilroy R."/>
        </authorList>
    </citation>
    <scope>NUCLEOTIDE SEQUENCE</scope>
    <source>
        <strain evidence="4">11687</strain>
    </source>
</reference>
<dbReference type="InterPro" id="IPR036390">
    <property type="entry name" value="WH_DNA-bd_sf"/>
</dbReference>
<dbReference type="SUPFAM" id="SSF75500">
    <property type="entry name" value="Putative transcriptional regulator TM1602, C-terminal domain"/>
    <property type="match status" value="1"/>
</dbReference>
<dbReference type="Pfam" id="PF08279">
    <property type="entry name" value="HTH_11"/>
    <property type="match status" value="1"/>
</dbReference>
<dbReference type="AlphaFoldDB" id="A0A9D1SGA8"/>
<evidence type="ECO:0000259" key="3">
    <source>
        <dbReference type="Pfam" id="PF08279"/>
    </source>
</evidence>
<evidence type="ECO:0000259" key="2">
    <source>
        <dbReference type="Pfam" id="PF02829"/>
    </source>
</evidence>
<dbReference type="Gene3D" id="1.10.10.10">
    <property type="entry name" value="Winged helix-like DNA-binding domain superfamily/Winged helix DNA-binding domain"/>
    <property type="match status" value="1"/>
</dbReference>
<reference evidence="4" key="2">
    <citation type="journal article" date="2021" name="PeerJ">
        <title>Extensive microbial diversity within the chicken gut microbiome revealed by metagenomics and culture.</title>
        <authorList>
            <person name="Gilroy R."/>
            <person name="Ravi A."/>
            <person name="Getino M."/>
            <person name="Pursley I."/>
            <person name="Horton D.L."/>
            <person name="Alikhan N.F."/>
            <person name="Baker D."/>
            <person name="Gharbi K."/>
            <person name="Hall N."/>
            <person name="Watson M."/>
            <person name="Adriaenssens E.M."/>
            <person name="Foster-Nyarko E."/>
            <person name="Jarju S."/>
            <person name="Secka A."/>
            <person name="Antonio M."/>
            <person name="Oren A."/>
            <person name="Chaudhuri R.R."/>
            <person name="La Ragione R."/>
            <person name="Hildebrand F."/>
            <person name="Pallen M.J."/>
        </authorList>
    </citation>
    <scope>NUCLEOTIDE SEQUENCE</scope>
    <source>
        <strain evidence="4">11687</strain>
    </source>
</reference>
<keyword evidence="1" id="KW-0533">Nickel</keyword>
<proteinExistence type="predicted"/>
<evidence type="ECO:0000256" key="1">
    <source>
        <dbReference type="PIRSR" id="PIRSR037847-1"/>
    </source>
</evidence>
<feature type="domain" description="3H" evidence="2">
    <location>
        <begin position="71"/>
        <end position="165"/>
    </location>
</feature>
<comment type="caution">
    <text evidence="4">The sequence shown here is derived from an EMBL/GenBank/DDBJ whole genome shotgun (WGS) entry which is preliminary data.</text>
</comment>
<name>A0A9D1SGA8_9FIRM</name>
<dbReference type="InterPro" id="IPR004173">
    <property type="entry name" value="3H_domain"/>
</dbReference>
<feature type="domain" description="Helix-turn-helix type 11" evidence="3">
    <location>
        <begin position="6"/>
        <end position="59"/>
    </location>
</feature>
<feature type="binding site" evidence="1">
    <location>
        <position position="74"/>
    </location>
    <ligand>
        <name>Ni(2+)</name>
        <dbReference type="ChEBI" id="CHEBI:49786"/>
    </ligand>
</feature>
<dbReference type="Gene3D" id="3.30.1340.20">
    <property type="entry name" value="3H domain"/>
    <property type="match status" value="1"/>
</dbReference>
<protein>
    <submittedName>
        <fullName evidence="4">Transcription repressor NadR</fullName>
    </submittedName>
</protein>
<dbReference type="GO" id="GO:0046872">
    <property type="term" value="F:metal ion binding"/>
    <property type="evidence" value="ECO:0007669"/>
    <property type="project" value="UniProtKB-KW"/>
</dbReference>
<dbReference type="Pfam" id="PF02829">
    <property type="entry name" value="3H"/>
    <property type="match status" value="1"/>
</dbReference>
<dbReference type="EMBL" id="DVMZ01000085">
    <property type="protein sequence ID" value="HIU59091.1"/>
    <property type="molecule type" value="Genomic_DNA"/>
</dbReference>
<dbReference type="PIRSF" id="PIRSF037847">
    <property type="entry name" value="NiaR"/>
    <property type="match status" value="1"/>
</dbReference>
<dbReference type="InterPro" id="IPR026043">
    <property type="entry name" value="NadR"/>
</dbReference>
<sequence length="168" mass="18583">MEREKRRDRILSALGAGNEPQSAGALGDRFGVSRQVIVQDIALLRAAGVPIVSTNRGYILASRRQAARIFKVRHTEAEVGEELELIVSLGGVVKNVFVNHRVYGHIEAELNIETRVHAAEFVRSLGGASRPLMLVTEGYHYHTVVAPDEETLDRIGFALKERGFLVEQ</sequence>